<organism evidence="1 2">
    <name type="scientific">Marinifilum breve</name>
    <dbReference type="NCBI Taxonomy" id="2184082"/>
    <lineage>
        <taxon>Bacteria</taxon>
        <taxon>Pseudomonadati</taxon>
        <taxon>Bacteroidota</taxon>
        <taxon>Bacteroidia</taxon>
        <taxon>Marinilabiliales</taxon>
        <taxon>Marinifilaceae</taxon>
    </lineage>
</organism>
<accession>A0A2V3ZX56</accession>
<protein>
    <submittedName>
        <fullName evidence="1">Uncharacterized protein</fullName>
    </submittedName>
</protein>
<comment type="caution">
    <text evidence="1">The sequence shown here is derived from an EMBL/GenBank/DDBJ whole genome shotgun (WGS) entry which is preliminary data.</text>
</comment>
<evidence type="ECO:0000313" key="2">
    <source>
        <dbReference type="Proteomes" id="UP000248079"/>
    </source>
</evidence>
<dbReference type="AlphaFoldDB" id="A0A2V3ZX56"/>
<name>A0A2V3ZX56_9BACT</name>
<dbReference type="EMBL" id="QFLI01000004">
    <property type="protein sequence ID" value="PXY01029.1"/>
    <property type="molecule type" value="Genomic_DNA"/>
</dbReference>
<sequence length="117" mass="13973">MQKPNFLEKSGIVNHKKAFFEKVNPLSCDNKLYSWLEVLFTIAKPKLFGKKWYCKPQKSFFEKVNPLSCDNELYFWLEVLFTTAKPNFLKKSRIAHFKTQFLKKSTNCRKKWDKILA</sequence>
<proteinExistence type="predicted"/>
<keyword evidence="2" id="KW-1185">Reference proteome</keyword>
<gene>
    <name evidence="1" type="ORF">DF185_10260</name>
</gene>
<reference evidence="1 2" key="1">
    <citation type="submission" date="2018-05" db="EMBL/GenBank/DDBJ databases">
        <title>Marinifilum breve JC075T sp. nov., a marine bacterium isolated from Yongle Blue Hole in the South China Sea.</title>
        <authorList>
            <person name="Fu T."/>
        </authorList>
    </citation>
    <scope>NUCLEOTIDE SEQUENCE [LARGE SCALE GENOMIC DNA]</scope>
    <source>
        <strain evidence="1 2">JC075</strain>
    </source>
</reference>
<evidence type="ECO:0000313" key="1">
    <source>
        <dbReference type="EMBL" id="PXY01029.1"/>
    </source>
</evidence>
<dbReference type="Proteomes" id="UP000248079">
    <property type="component" value="Unassembled WGS sequence"/>
</dbReference>